<dbReference type="AlphaFoldDB" id="A0A1I2A9C5"/>
<protein>
    <submittedName>
        <fullName evidence="3">Predicted dehydrogenase</fullName>
    </submittedName>
</protein>
<dbReference type="RefSeq" id="WP_091186454.1">
    <property type="nucleotide sequence ID" value="NZ_FOMT01000003.1"/>
</dbReference>
<dbReference type="OrthoDB" id="9815825at2"/>
<dbReference type="EMBL" id="FOMT01000003">
    <property type="protein sequence ID" value="SFE40665.1"/>
    <property type="molecule type" value="Genomic_DNA"/>
</dbReference>
<sequence>MSNIRIGFIGTGGIAGWHAKQLLELPEVQITALSDTSENNRVAFAEKFGLQNARQFTAYEDMLEYGALDVVVICSPHTLHYRQAYDVLDRGLHVLIEKPMTCSSVEAEQLIQKAEASGKVMQVSYQRHFQPEFLYIRNAIASGEIGRLTSVTASLSQEWYQLTQGTWRQVPSLSGGGFLMDSGSHIIDVLLWTTGLTPVEVKSQVHNHGAAVEIDSFTSIRFAEGALAGLNFAGYAPGWNETFAFCGDNGGIYYDNGQITLRRMNEEPIVPELPEAVTNQDKSFIDAILGRHEVLVPGEFALKVVRLSEMIYQAAGYDPLKR</sequence>
<dbReference type="SUPFAM" id="SSF51735">
    <property type="entry name" value="NAD(P)-binding Rossmann-fold domains"/>
    <property type="match status" value="1"/>
</dbReference>
<accession>A0A1I2A9C5</accession>
<proteinExistence type="predicted"/>
<feature type="domain" description="Gfo/Idh/MocA-like oxidoreductase N-terminal" evidence="1">
    <location>
        <begin position="4"/>
        <end position="125"/>
    </location>
</feature>
<gene>
    <name evidence="3" type="ORF">SAMN05216378_3013</name>
</gene>
<dbReference type="InterPro" id="IPR036291">
    <property type="entry name" value="NAD(P)-bd_dom_sf"/>
</dbReference>
<reference evidence="4" key="1">
    <citation type="submission" date="2016-10" db="EMBL/GenBank/DDBJ databases">
        <authorList>
            <person name="Varghese N."/>
            <person name="Submissions S."/>
        </authorList>
    </citation>
    <scope>NUCLEOTIDE SEQUENCE [LARGE SCALE GENOMIC DNA]</scope>
    <source>
        <strain evidence="4">CGMCC 1.10784</strain>
    </source>
</reference>
<keyword evidence="4" id="KW-1185">Reference proteome</keyword>
<dbReference type="Gene3D" id="3.40.50.720">
    <property type="entry name" value="NAD(P)-binding Rossmann-like Domain"/>
    <property type="match status" value="1"/>
</dbReference>
<evidence type="ECO:0000313" key="3">
    <source>
        <dbReference type="EMBL" id="SFE40665.1"/>
    </source>
</evidence>
<dbReference type="InterPro" id="IPR000683">
    <property type="entry name" value="Gfo/Idh/MocA-like_OxRdtase_N"/>
</dbReference>
<dbReference type="InterPro" id="IPR055170">
    <property type="entry name" value="GFO_IDH_MocA-like_dom"/>
</dbReference>
<dbReference type="Proteomes" id="UP000198855">
    <property type="component" value="Unassembled WGS sequence"/>
</dbReference>
<dbReference type="Pfam" id="PF22725">
    <property type="entry name" value="GFO_IDH_MocA_C3"/>
    <property type="match status" value="1"/>
</dbReference>
<dbReference type="PANTHER" id="PTHR43377">
    <property type="entry name" value="BILIVERDIN REDUCTASE A"/>
    <property type="match status" value="1"/>
</dbReference>
<dbReference type="SUPFAM" id="SSF55347">
    <property type="entry name" value="Glyceraldehyde-3-phosphate dehydrogenase-like, C-terminal domain"/>
    <property type="match status" value="1"/>
</dbReference>
<evidence type="ECO:0000259" key="2">
    <source>
        <dbReference type="Pfam" id="PF22725"/>
    </source>
</evidence>
<organism evidence="3 4">
    <name type="scientific">Paenibacillus catalpae</name>
    <dbReference type="NCBI Taxonomy" id="1045775"/>
    <lineage>
        <taxon>Bacteria</taxon>
        <taxon>Bacillati</taxon>
        <taxon>Bacillota</taxon>
        <taxon>Bacilli</taxon>
        <taxon>Bacillales</taxon>
        <taxon>Paenibacillaceae</taxon>
        <taxon>Paenibacillus</taxon>
    </lineage>
</organism>
<dbReference type="STRING" id="1045775.SAMN05216378_3013"/>
<evidence type="ECO:0000313" key="4">
    <source>
        <dbReference type="Proteomes" id="UP000198855"/>
    </source>
</evidence>
<dbReference type="GO" id="GO:0000166">
    <property type="term" value="F:nucleotide binding"/>
    <property type="evidence" value="ECO:0007669"/>
    <property type="project" value="InterPro"/>
</dbReference>
<name>A0A1I2A9C5_9BACL</name>
<feature type="domain" description="GFO/IDH/MocA-like oxidoreductase" evidence="2">
    <location>
        <begin position="133"/>
        <end position="252"/>
    </location>
</feature>
<dbReference type="Pfam" id="PF01408">
    <property type="entry name" value="GFO_IDH_MocA"/>
    <property type="match status" value="1"/>
</dbReference>
<dbReference type="Gene3D" id="3.30.360.10">
    <property type="entry name" value="Dihydrodipicolinate Reductase, domain 2"/>
    <property type="match status" value="1"/>
</dbReference>
<dbReference type="InterPro" id="IPR051450">
    <property type="entry name" value="Gfo/Idh/MocA_Oxidoreductases"/>
</dbReference>
<evidence type="ECO:0000259" key="1">
    <source>
        <dbReference type="Pfam" id="PF01408"/>
    </source>
</evidence>
<dbReference type="PANTHER" id="PTHR43377:SF1">
    <property type="entry name" value="BILIVERDIN REDUCTASE A"/>
    <property type="match status" value="1"/>
</dbReference>